<feature type="transmembrane region" description="Helical" evidence="1">
    <location>
        <begin position="20"/>
        <end position="42"/>
    </location>
</feature>
<keyword evidence="1" id="KW-0472">Membrane</keyword>
<evidence type="ECO:0000313" key="3">
    <source>
        <dbReference type="EMBL" id="GGS38840.1"/>
    </source>
</evidence>
<reference evidence="4" key="1">
    <citation type="journal article" date="2019" name="Int. J. Syst. Evol. Microbiol.">
        <title>The Global Catalogue of Microorganisms (GCM) 10K type strain sequencing project: providing services to taxonomists for standard genome sequencing and annotation.</title>
        <authorList>
            <consortium name="The Broad Institute Genomics Platform"/>
            <consortium name="The Broad Institute Genome Sequencing Center for Infectious Disease"/>
            <person name="Wu L."/>
            <person name="Ma J."/>
        </authorList>
    </citation>
    <scope>NUCLEOTIDE SEQUENCE [LARGE SCALE GENOMIC DNA]</scope>
    <source>
        <strain evidence="4">JCM 31406</strain>
    </source>
</reference>
<feature type="domain" description="DUF3592" evidence="2">
    <location>
        <begin position="58"/>
        <end position="132"/>
    </location>
</feature>
<keyword evidence="1" id="KW-0812">Transmembrane</keyword>
<dbReference type="InterPro" id="IPR021994">
    <property type="entry name" value="DUF3592"/>
</dbReference>
<dbReference type="Proteomes" id="UP000620633">
    <property type="component" value="Unassembled WGS sequence"/>
</dbReference>
<feature type="transmembrane region" description="Helical" evidence="1">
    <location>
        <begin position="138"/>
        <end position="159"/>
    </location>
</feature>
<comment type="caution">
    <text evidence="3">The sequence shown here is derived from an EMBL/GenBank/DDBJ whole genome shotgun (WGS) entry which is preliminary data.</text>
</comment>
<dbReference type="EMBL" id="BMQO01000024">
    <property type="protein sequence ID" value="GGS38840.1"/>
    <property type="molecule type" value="Genomic_DNA"/>
</dbReference>
<name>A0ABQ2SV08_9DEIO</name>
<organism evidence="3 4">
    <name type="scientific">Deinococcus knuensis</name>
    <dbReference type="NCBI Taxonomy" id="1837380"/>
    <lineage>
        <taxon>Bacteria</taxon>
        <taxon>Thermotogati</taxon>
        <taxon>Deinococcota</taxon>
        <taxon>Deinococci</taxon>
        <taxon>Deinococcales</taxon>
        <taxon>Deinococcaceae</taxon>
        <taxon>Deinococcus</taxon>
    </lineage>
</organism>
<dbReference type="Pfam" id="PF12158">
    <property type="entry name" value="DUF3592"/>
    <property type="match status" value="1"/>
</dbReference>
<protein>
    <recommendedName>
        <fullName evidence="2">DUF3592 domain-containing protein</fullName>
    </recommendedName>
</protein>
<evidence type="ECO:0000313" key="4">
    <source>
        <dbReference type="Proteomes" id="UP000620633"/>
    </source>
</evidence>
<keyword evidence="1" id="KW-1133">Transmembrane helix</keyword>
<sequence>MPRATAVRRSVPLNRAGSTVLPGFALLLISLFGLVLPGSSVLNAIRSRDWTPVEARVTAVSSLSRSCAVTYAYTVKGRTYQSDRIGWDVCDRNRDEGPDCASLGDDAQPAVGDTIRVFYDPLNPGQAVHRPELPGSSLFGMAWGLGFTVMLVFMLVQVWRP</sequence>
<evidence type="ECO:0000256" key="1">
    <source>
        <dbReference type="SAM" id="Phobius"/>
    </source>
</evidence>
<proteinExistence type="predicted"/>
<gene>
    <name evidence="3" type="ORF">GCM10008961_32820</name>
</gene>
<keyword evidence="4" id="KW-1185">Reference proteome</keyword>
<accession>A0ABQ2SV08</accession>
<evidence type="ECO:0000259" key="2">
    <source>
        <dbReference type="Pfam" id="PF12158"/>
    </source>
</evidence>
<dbReference type="RefSeq" id="WP_189103555.1">
    <property type="nucleotide sequence ID" value="NZ_BMQO01000024.1"/>
</dbReference>